<dbReference type="Proteomes" id="UP000027616">
    <property type="component" value="Chromosome I"/>
</dbReference>
<evidence type="ECO:0000313" key="1">
    <source>
        <dbReference type="EMBL" id="CDN32526.1"/>
    </source>
</evidence>
<name>A0A060RA67_9BACT</name>
<dbReference type="STRING" id="1433126.BN938_2456"/>
<dbReference type="HOGENOM" id="CLU_2974505_0_0_10"/>
<gene>
    <name evidence="1" type="ORF">BN938_2456</name>
</gene>
<dbReference type="KEGG" id="rbc:BN938_2456"/>
<dbReference type="AlphaFoldDB" id="A0A060RA67"/>
<dbReference type="EMBL" id="HG934468">
    <property type="protein sequence ID" value="CDN32526.1"/>
    <property type="molecule type" value="Genomic_DNA"/>
</dbReference>
<proteinExistence type="predicted"/>
<organism evidence="1 2">
    <name type="scientific">Mucinivorans hirudinis</name>
    <dbReference type="NCBI Taxonomy" id="1433126"/>
    <lineage>
        <taxon>Bacteria</taxon>
        <taxon>Pseudomonadati</taxon>
        <taxon>Bacteroidota</taxon>
        <taxon>Bacteroidia</taxon>
        <taxon>Bacteroidales</taxon>
        <taxon>Rikenellaceae</taxon>
        <taxon>Mucinivorans</taxon>
    </lineage>
</organism>
<accession>A0A060RA67</accession>
<evidence type="ECO:0000313" key="2">
    <source>
        <dbReference type="Proteomes" id="UP000027616"/>
    </source>
</evidence>
<sequence length="58" mass="6884">MSIENKNEIKKTGEFLVNSSFFYTFIFTSKERYKQRIRYATKSNKQHTPRCKSVSTSP</sequence>
<reference evidence="1 2" key="1">
    <citation type="journal article" date="2015" name="Genome Announc.">
        <title>Complete Genome Sequence of the Novel Leech Symbiont Mucinivorans hirudinis M3T.</title>
        <authorList>
            <person name="Nelson M.C."/>
            <person name="Bomar L."/>
            <person name="Graf J."/>
        </authorList>
    </citation>
    <scope>NUCLEOTIDE SEQUENCE [LARGE SCALE GENOMIC DNA]</scope>
    <source>
        <strain evidence="2">M3</strain>
    </source>
</reference>
<protein>
    <submittedName>
        <fullName evidence="1">Uncharacterized protein</fullName>
    </submittedName>
</protein>
<keyword evidence="2" id="KW-1185">Reference proteome</keyword>